<evidence type="ECO:0000256" key="1">
    <source>
        <dbReference type="SAM" id="Coils"/>
    </source>
</evidence>
<keyword evidence="1" id="KW-0175">Coiled coil</keyword>
<dbReference type="Proteomes" id="UP000821866">
    <property type="component" value="Chromosome 9"/>
</dbReference>
<evidence type="ECO:0000259" key="2">
    <source>
        <dbReference type="Pfam" id="PF25298"/>
    </source>
</evidence>
<reference evidence="3" key="1">
    <citation type="journal article" date="2020" name="Cell">
        <title>Large-Scale Comparative Analyses of Tick Genomes Elucidate Their Genetic Diversity and Vector Capacities.</title>
        <authorList>
            <consortium name="Tick Genome and Microbiome Consortium (TIGMIC)"/>
            <person name="Jia N."/>
            <person name="Wang J."/>
            <person name="Shi W."/>
            <person name="Du L."/>
            <person name="Sun Y."/>
            <person name="Zhan W."/>
            <person name="Jiang J.F."/>
            <person name="Wang Q."/>
            <person name="Zhang B."/>
            <person name="Ji P."/>
            <person name="Bell-Sakyi L."/>
            <person name="Cui X.M."/>
            <person name="Yuan T.T."/>
            <person name="Jiang B.G."/>
            <person name="Yang W.F."/>
            <person name="Lam T.T."/>
            <person name="Chang Q.C."/>
            <person name="Ding S.J."/>
            <person name="Wang X.J."/>
            <person name="Zhu J.G."/>
            <person name="Ruan X.D."/>
            <person name="Zhao L."/>
            <person name="Wei J.T."/>
            <person name="Ye R.Z."/>
            <person name="Que T.C."/>
            <person name="Du C.H."/>
            <person name="Zhou Y.H."/>
            <person name="Cheng J.X."/>
            <person name="Dai P.F."/>
            <person name="Guo W.B."/>
            <person name="Han X.H."/>
            <person name="Huang E.J."/>
            <person name="Li L.F."/>
            <person name="Wei W."/>
            <person name="Gao Y.C."/>
            <person name="Liu J.Z."/>
            <person name="Shao H.Z."/>
            <person name="Wang X."/>
            <person name="Wang C.C."/>
            <person name="Yang T.C."/>
            <person name="Huo Q.B."/>
            <person name="Li W."/>
            <person name="Chen H.Y."/>
            <person name="Chen S.E."/>
            <person name="Zhou L.G."/>
            <person name="Ni X.B."/>
            <person name="Tian J.H."/>
            <person name="Sheng Y."/>
            <person name="Liu T."/>
            <person name="Pan Y.S."/>
            <person name="Xia L.Y."/>
            <person name="Li J."/>
            <person name="Zhao F."/>
            <person name="Cao W.C."/>
        </authorList>
    </citation>
    <scope>NUCLEOTIDE SEQUENCE</scope>
    <source>
        <strain evidence="3">Rmic-2018</strain>
    </source>
</reference>
<dbReference type="EMBL" id="JABSTU010000011">
    <property type="protein sequence ID" value="KAH8009438.1"/>
    <property type="molecule type" value="Genomic_DNA"/>
</dbReference>
<reference evidence="3" key="2">
    <citation type="submission" date="2021-09" db="EMBL/GenBank/DDBJ databases">
        <authorList>
            <person name="Jia N."/>
            <person name="Wang J."/>
            <person name="Shi W."/>
            <person name="Du L."/>
            <person name="Sun Y."/>
            <person name="Zhan W."/>
            <person name="Jiang J."/>
            <person name="Wang Q."/>
            <person name="Zhang B."/>
            <person name="Ji P."/>
            <person name="Sakyi L.B."/>
            <person name="Cui X."/>
            <person name="Yuan T."/>
            <person name="Jiang B."/>
            <person name="Yang W."/>
            <person name="Lam T.T.-Y."/>
            <person name="Chang Q."/>
            <person name="Ding S."/>
            <person name="Wang X."/>
            <person name="Zhu J."/>
            <person name="Ruan X."/>
            <person name="Zhao L."/>
            <person name="Wei J."/>
            <person name="Que T."/>
            <person name="Du C."/>
            <person name="Cheng J."/>
            <person name="Dai P."/>
            <person name="Han X."/>
            <person name="Huang E."/>
            <person name="Gao Y."/>
            <person name="Liu J."/>
            <person name="Shao H."/>
            <person name="Ye R."/>
            <person name="Li L."/>
            <person name="Wei W."/>
            <person name="Wang X."/>
            <person name="Wang C."/>
            <person name="Huo Q."/>
            <person name="Li W."/>
            <person name="Guo W."/>
            <person name="Chen H."/>
            <person name="Chen S."/>
            <person name="Zhou L."/>
            <person name="Zhou L."/>
            <person name="Ni X."/>
            <person name="Tian J."/>
            <person name="Zhou Y."/>
            <person name="Sheng Y."/>
            <person name="Liu T."/>
            <person name="Pan Y."/>
            <person name="Xia L."/>
            <person name="Li J."/>
            <person name="Zhao F."/>
            <person name="Cao W."/>
        </authorList>
    </citation>
    <scope>NUCLEOTIDE SEQUENCE</scope>
    <source>
        <strain evidence="3">Rmic-2018</strain>
        <tissue evidence="3">Larvae</tissue>
    </source>
</reference>
<feature type="coiled-coil region" evidence="1">
    <location>
        <begin position="6"/>
        <end position="83"/>
    </location>
</feature>
<dbReference type="InterPro" id="IPR004244">
    <property type="entry name" value="Transposase_22"/>
</dbReference>
<protein>
    <recommendedName>
        <fullName evidence="2">FP protein C-terminal domain-containing protein</fullName>
    </recommendedName>
</protein>
<dbReference type="AlphaFoldDB" id="A0A9J6D5I0"/>
<dbReference type="VEuPathDB" id="VectorBase:LOC119180165"/>
<proteinExistence type="predicted"/>
<sequence length="240" mass="28099">MPEDFREELRKEMRDFKTKLERELRTEMREFRKSLEFMNDELEKTKKEQKELFKENKALKEANAKLAADCEMLKKQSSEHEQRLTASEQYSRNRNIDIKGLPQSSDEKLLETLHRVGELLNVPIDESDVEVCHRVVSKNVKDTPNIVAQFKSRSKRDMVLQKAKKMRITSEDFGHSQGTPVFMNEHLSQAMKHLLGMAIAKKKAQNWRFVWTSNGKILARKEESAPVVRIRTAQDVEKIV</sequence>
<dbReference type="Pfam" id="PF25298">
    <property type="entry name" value="Baculo_FP_2nd"/>
    <property type="match status" value="1"/>
</dbReference>
<accession>A0A9J6D5I0</accession>
<gene>
    <name evidence="3" type="ORF">HPB51_017423</name>
</gene>
<evidence type="ECO:0000313" key="3">
    <source>
        <dbReference type="EMBL" id="KAH8009438.1"/>
    </source>
</evidence>
<evidence type="ECO:0000313" key="4">
    <source>
        <dbReference type="Proteomes" id="UP000821866"/>
    </source>
</evidence>
<comment type="caution">
    <text evidence="3">The sequence shown here is derived from an EMBL/GenBank/DDBJ whole genome shotgun (WGS) entry which is preliminary data.</text>
</comment>
<dbReference type="PANTHER" id="PTHR11505">
    <property type="entry name" value="L1 TRANSPOSABLE ELEMENT-RELATED"/>
    <property type="match status" value="1"/>
</dbReference>
<feature type="domain" description="FP protein C-terminal" evidence="2">
    <location>
        <begin position="189"/>
        <end position="240"/>
    </location>
</feature>
<name>A0A9J6D5I0_RHIMP</name>
<organism evidence="3 4">
    <name type="scientific">Rhipicephalus microplus</name>
    <name type="common">Cattle tick</name>
    <name type="synonym">Boophilus microplus</name>
    <dbReference type="NCBI Taxonomy" id="6941"/>
    <lineage>
        <taxon>Eukaryota</taxon>
        <taxon>Metazoa</taxon>
        <taxon>Ecdysozoa</taxon>
        <taxon>Arthropoda</taxon>
        <taxon>Chelicerata</taxon>
        <taxon>Arachnida</taxon>
        <taxon>Acari</taxon>
        <taxon>Parasitiformes</taxon>
        <taxon>Ixodida</taxon>
        <taxon>Ixodoidea</taxon>
        <taxon>Ixodidae</taxon>
        <taxon>Rhipicephalinae</taxon>
        <taxon>Rhipicephalus</taxon>
        <taxon>Boophilus</taxon>
    </lineage>
</organism>
<dbReference type="InterPro" id="IPR057251">
    <property type="entry name" value="FP_C"/>
</dbReference>
<keyword evidence="4" id="KW-1185">Reference proteome</keyword>